<dbReference type="KEGG" id="span:AWL63_01025"/>
<dbReference type="Proteomes" id="UP000094256">
    <property type="component" value="Chromosome"/>
</dbReference>
<accession>A0A1B3Z5R9</accession>
<keyword evidence="3" id="KW-1185">Reference proteome</keyword>
<dbReference type="EMBL" id="CP014168">
    <property type="protein sequence ID" value="AOH82771.1"/>
    <property type="molecule type" value="Genomic_DNA"/>
</dbReference>
<keyword evidence="1" id="KW-1133">Transmembrane helix</keyword>
<sequence length="90" mass="10156">MTMLDEVKAHFRAREGYWFVPKWFGFGATPVTWQGWAVMLGFLAALVATTRLMPVGVPRIVAYVALIAAFGVVAANKTGLRWRWGNREDR</sequence>
<reference evidence="2 3" key="1">
    <citation type="submission" date="2016-01" db="EMBL/GenBank/DDBJ databases">
        <title>Complete genome and mega plasmid sequence of Sphingomonas panacis DCY99 elicits systemic resistance in rice to Xanthomonas oryzae.</title>
        <authorList>
            <person name="Kim Y.J."/>
            <person name="Yang D.C."/>
            <person name="Sing P."/>
        </authorList>
    </citation>
    <scope>NUCLEOTIDE SEQUENCE [LARGE SCALE GENOMIC DNA]</scope>
    <source>
        <strain evidence="2 3">DCY99</strain>
    </source>
</reference>
<dbReference type="AlphaFoldDB" id="A0A1B3Z5R9"/>
<evidence type="ECO:0000313" key="2">
    <source>
        <dbReference type="EMBL" id="AOH82771.1"/>
    </source>
</evidence>
<protein>
    <recommendedName>
        <fullName evidence="4">DUF2628 domain-containing protein</fullName>
    </recommendedName>
</protein>
<keyword evidence="1" id="KW-0472">Membrane</keyword>
<evidence type="ECO:0008006" key="4">
    <source>
        <dbReference type="Google" id="ProtNLM"/>
    </source>
</evidence>
<evidence type="ECO:0000313" key="3">
    <source>
        <dbReference type="Proteomes" id="UP000094256"/>
    </source>
</evidence>
<dbReference type="STRING" id="1560345.AWL63_01025"/>
<gene>
    <name evidence="2" type="ORF">AWL63_01025</name>
</gene>
<name>A0A1B3Z5R9_9SPHN</name>
<keyword evidence="1" id="KW-0812">Transmembrane</keyword>
<organism evidence="2 3">
    <name type="scientific">Sphingomonas panacis</name>
    <dbReference type="NCBI Taxonomy" id="1560345"/>
    <lineage>
        <taxon>Bacteria</taxon>
        <taxon>Pseudomonadati</taxon>
        <taxon>Pseudomonadota</taxon>
        <taxon>Alphaproteobacteria</taxon>
        <taxon>Sphingomonadales</taxon>
        <taxon>Sphingomonadaceae</taxon>
        <taxon>Sphingomonas</taxon>
    </lineage>
</organism>
<evidence type="ECO:0000256" key="1">
    <source>
        <dbReference type="SAM" id="Phobius"/>
    </source>
</evidence>
<feature type="transmembrane region" description="Helical" evidence="1">
    <location>
        <begin position="23"/>
        <end position="48"/>
    </location>
</feature>
<proteinExistence type="predicted"/>
<feature type="transmembrane region" description="Helical" evidence="1">
    <location>
        <begin position="60"/>
        <end position="80"/>
    </location>
</feature>